<evidence type="ECO:0000313" key="1">
    <source>
        <dbReference type="Proteomes" id="UP000038045"/>
    </source>
</evidence>
<dbReference type="WBParaSite" id="PTRK_0000584600.1">
    <property type="protein sequence ID" value="PTRK_0000584600.1"/>
    <property type="gene ID" value="PTRK_0000584600"/>
</dbReference>
<evidence type="ECO:0000313" key="2">
    <source>
        <dbReference type="WBParaSite" id="PTRK_0000584600.1"/>
    </source>
</evidence>
<name>A0A0N4ZE11_PARTI</name>
<organism evidence="1 2">
    <name type="scientific">Parastrongyloides trichosuri</name>
    <name type="common">Possum-specific nematode worm</name>
    <dbReference type="NCBI Taxonomy" id="131310"/>
    <lineage>
        <taxon>Eukaryota</taxon>
        <taxon>Metazoa</taxon>
        <taxon>Ecdysozoa</taxon>
        <taxon>Nematoda</taxon>
        <taxon>Chromadorea</taxon>
        <taxon>Rhabditida</taxon>
        <taxon>Tylenchina</taxon>
        <taxon>Panagrolaimomorpha</taxon>
        <taxon>Strongyloidoidea</taxon>
        <taxon>Strongyloididae</taxon>
        <taxon>Parastrongyloides</taxon>
    </lineage>
</organism>
<protein>
    <submittedName>
        <fullName evidence="2">Ig-like domain-containing protein</fullName>
    </submittedName>
</protein>
<reference evidence="2" key="1">
    <citation type="submission" date="2017-02" db="UniProtKB">
        <authorList>
            <consortium name="WormBaseParasite"/>
        </authorList>
    </citation>
    <scope>IDENTIFICATION</scope>
</reference>
<keyword evidence="1" id="KW-1185">Reference proteome</keyword>
<dbReference type="Proteomes" id="UP000038045">
    <property type="component" value="Unplaced"/>
</dbReference>
<dbReference type="AlphaFoldDB" id="A0A0N4ZE11"/>
<proteinExistence type="predicted"/>
<sequence length="446" mass="51022">HHDVHEESNFMGAIFMDKIDASISQKYKLYSESTILYYDKNKIESQVVHDHPMIVLGKSDIRESPLCIRKLKSNIKAILLPVIGTLDTIKYNEISSIYYSLMKESDLNKKHPVYCLSKVDKDEYYRYDQFYSRAANILVVNTKQKENGSVAIQKEIEFTKTMNGFGKYSCNVTRATPAYKNNLITITNTYFLPADNVVFNLTDIVFNNNHSDNLASCIGKYDDWGKLKFMNIRKQGLNALTISINDFSSSNKNILIKGNKIYLNENSKLTKVEVACTYVTNVNTSFITRQNFNFPRVAIQKEIEFTKTMDGFGKYSCNVTRATPAYKNNLITITNTYFLPADNVVFNLTDIVLNNNHSDNLVSCIGKYDDWGNLKLMSIRKQGTNTKTISINDISTSNKNILIKDNKIYLKESFNLTTVEVACTYVTNVNTSFITKQNFKFPEYSN</sequence>
<accession>A0A0N4ZE11</accession>